<dbReference type="PANTHER" id="PTHR32208">
    <property type="entry name" value="SECRETED PROTEIN-RELATED"/>
    <property type="match status" value="1"/>
</dbReference>
<organism evidence="4 5">
    <name type="scientific">Aspergillus nanangensis</name>
    <dbReference type="NCBI Taxonomy" id="2582783"/>
    <lineage>
        <taxon>Eukaryota</taxon>
        <taxon>Fungi</taxon>
        <taxon>Dikarya</taxon>
        <taxon>Ascomycota</taxon>
        <taxon>Pezizomycotina</taxon>
        <taxon>Eurotiomycetes</taxon>
        <taxon>Eurotiomycetidae</taxon>
        <taxon>Eurotiales</taxon>
        <taxon>Aspergillaceae</taxon>
        <taxon>Aspergillus</taxon>
        <taxon>Aspergillus subgen. Circumdati</taxon>
    </lineage>
</organism>
<evidence type="ECO:0000313" key="4">
    <source>
        <dbReference type="EMBL" id="KAF9893475.1"/>
    </source>
</evidence>
<dbReference type="InterPro" id="IPR015202">
    <property type="entry name" value="GO-like_E_set"/>
</dbReference>
<dbReference type="SUPFAM" id="SSF49785">
    <property type="entry name" value="Galactose-binding domain-like"/>
    <property type="match status" value="1"/>
</dbReference>
<name>A0AAD4CVH5_ASPNN</name>
<gene>
    <name evidence="4" type="ORF">FE257_010787</name>
</gene>
<dbReference type="SUPFAM" id="SSF81296">
    <property type="entry name" value="E set domains"/>
    <property type="match status" value="1"/>
</dbReference>
<dbReference type="PANTHER" id="PTHR32208:SF68">
    <property type="entry name" value="GALACTOSE OXIDASE"/>
    <property type="match status" value="1"/>
</dbReference>
<dbReference type="AlphaFoldDB" id="A0AAD4CVH5"/>
<feature type="chain" id="PRO_5041903019" description="F5/8 type C domain-containing protein" evidence="2">
    <location>
        <begin position="18"/>
        <end position="679"/>
    </location>
</feature>
<evidence type="ECO:0000256" key="2">
    <source>
        <dbReference type="SAM" id="SignalP"/>
    </source>
</evidence>
<keyword evidence="1 2" id="KW-0732">Signal</keyword>
<evidence type="ECO:0000256" key="1">
    <source>
        <dbReference type="ARBA" id="ARBA00022729"/>
    </source>
</evidence>
<dbReference type="InterPro" id="IPR000421">
    <property type="entry name" value="FA58C"/>
</dbReference>
<dbReference type="InterPro" id="IPR008979">
    <property type="entry name" value="Galactose-bd-like_sf"/>
</dbReference>
<dbReference type="Pfam" id="PF07250">
    <property type="entry name" value="Glyoxal_oxid_N"/>
    <property type="match status" value="1"/>
</dbReference>
<dbReference type="Gene3D" id="2.130.10.80">
    <property type="entry name" value="Galactose oxidase/kelch, beta-propeller"/>
    <property type="match status" value="1"/>
</dbReference>
<dbReference type="Pfam" id="PF09118">
    <property type="entry name" value="GO-like_E_set"/>
    <property type="match status" value="1"/>
</dbReference>
<feature type="domain" description="F5/8 type C" evidence="3">
    <location>
        <begin position="46"/>
        <end position="192"/>
    </location>
</feature>
<keyword evidence="5" id="KW-1185">Reference proteome</keyword>
<dbReference type="Gene3D" id="2.60.120.260">
    <property type="entry name" value="Galactose-binding domain-like"/>
    <property type="match status" value="1"/>
</dbReference>
<accession>A0AAD4CVH5</accession>
<dbReference type="Pfam" id="PF01344">
    <property type="entry name" value="Kelch_1"/>
    <property type="match status" value="1"/>
</dbReference>
<dbReference type="InterPro" id="IPR037293">
    <property type="entry name" value="Gal_Oxidase_central_sf"/>
</dbReference>
<reference evidence="4" key="2">
    <citation type="submission" date="2020-02" db="EMBL/GenBank/DDBJ databases">
        <authorList>
            <person name="Gilchrist C.L.M."/>
            <person name="Chooi Y.-H."/>
        </authorList>
    </citation>
    <scope>NUCLEOTIDE SEQUENCE</scope>
    <source>
        <strain evidence="4">MST-FP2251</strain>
    </source>
</reference>
<feature type="signal peptide" evidence="2">
    <location>
        <begin position="1"/>
        <end position="17"/>
    </location>
</feature>
<dbReference type="Pfam" id="PF00754">
    <property type="entry name" value="F5_F8_type_C"/>
    <property type="match status" value="1"/>
</dbReference>
<comment type="caution">
    <text evidence="4">The sequence shown here is derived from an EMBL/GenBank/DDBJ whole genome shotgun (WGS) entry which is preliminary data.</text>
</comment>
<dbReference type="InterPro" id="IPR013783">
    <property type="entry name" value="Ig-like_fold"/>
</dbReference>
<dbReference type="Gene3D" id="2.60.40.10">
    <property type="entry name" value="Immunoglobulins"/>
    <property type="match status" value="1"/>
</dbReference>
<dbReference type="Proteomes" id="UP001194746">
    <property type="component" value="Unassembled WGS sequence"/>
</dbReference>
<dbReference type="InterPro" id="IPR009880">
    <property type="entry name" value="Glyoxal_oxidase_N"/>
</dbReference>
<dbReference type="CDD" id="cd02851">
    <property type="entry name" value="E_set_GO_C"/>
    <property type="match status" value="1"/>
</dbReference>
<proteinExistence type="predicted"/>
<dbReference type="EMBL" id="VCAU01000007">
    <property type="protein sequence ID" value="KAF9893475.1"/>
    <property type="molecule type" value="Genomic_DNA"/>
</dbReference>
<dbReference type="PROSITE" id="PS50022">
    <property type="entry name" value="FA58C_3"/>
    <property type="match status" value="1"/>
</dbReference>
<evidence type="ECO:0000313" key="5">
    <source>
        <dbReference type="Proteomes" id="UP001194746"/>
    </source>
</evidence>
<evidence type="ECO:0000259" key="3">
    <source>
        <dbReference type="PROSITE" id="PS50022"/>
    </source>
</evidence>
<reference evidence="4" key="1">
    <citation type="journal article" date="2019" name="Beilstein J. Org. Chem.">
        <title>Nanangenines: drimane sesquiterpenoids as the dominant metabolite cohort of a novel Australian fungus, Aspergillus nanangensis.</title>
        <authorList>
            <person name="Lacey H.J."/>
            <person name="Gilchrist C.L.M."/>
            <person name="Crombie A."/>
            <person name="Kalaitzis J.A."/>
            <person name="Vuong D."/>
            <person name="Rutledge P.J."/>
            <person name="Turner P."/>
            <person name="Pitt J.I."/>
            <person name="Lacey E."/>
            <person name="Chooi Y.H."/>
            <person name="Piggott A.M."/>
        </authorList>
    </citation>
    <scope>NUCLEOTIDE SEQUENCE</scope>
    <source>
        <strain evidence="4">MST-FP2251</strain>
    </source>
</reference>
<dbReference type="InterPro" id="IPR006652">
    <property type="entry name" value="Kelch_1"/>
</dbReference>
<sequence length="679" mass="74716">MKVAWAFLALLVGAVNAENPSEKDQLYQDGKTPAVEKIGEDVVPTVDQPKPPGTMINPRDMAVTCSSEQSFFYFFRRRRCANVLDSDVGTYWQNRNGAEESITVDLHGARSISGLVMVPGQNASSFIERHTVAISQDKKSWKEVAYGTWWPDNSEKLTVFQPENAQYLRLTIYQSDGPIAELNIYETEYIPPNPAKGAWGTTVDLPLVPVSGAVDPKSGELVLWASWQYNLYAQYKGGKTQTAIWNPYKRTVTQREVSDTSHDMFCTGIAFEENGNLLVNGGNTGFATSIYNTDSHNWTKGAKMNKDRGYEATTILSNGKIFTIGGSFSDSVAIKDGEVYDVDTNKWTWRHGASGAAIFTNDRDSYRMDNHAWIFGWKNESVFHAGPSQQMNWFGTNGDGTTDDAGVRGTDEDAMCGNAVMFDSGKILSCGGSVDYEKSPATDNAFVITIDEPRMEPSVMKAQNMKYKRTFHTSVVLPDGSVFVEGGQDFGHPFDESDSALEPERFIYNDEDPATSIWEPLQPNTIVRVYHSISLLLQDGTVFTGGGGLCGNCSANHFDGQIFVPPNLLNSDGTPRDRPEIVSVEPPSGTPGDTITVTTKGPIDLSASSLIRYGSATHTVNTDQRRLAVQFSDTDTDNQYTFQIPEEPGVAVPGYYMLYVLDDQGTPSVSKNVQVMSEK</sequence>
<dbReference type="SUPFAM" id="SSF50965">
    <property type="entry name" value="Galactose oxidase, central domain"/>
    <property type="match status" value="1"/>
</dbReference>
<dbReference type="InterPro" id="IPR011043">
    <property type="entry name" value="Gal_Oxase/kelch_b-propeller"/>
</dbReference>
<dbReference type="InterPro" id="IPR014756">
    <property type="entry name" value="Ig_E-set"/>
</dbReference>
<protein>
    <recommendedName>
        <fullName evidence="3">F5/8 type C domain-containing protein</fullName>
    </recommendedName>
</protein>